<evidence type="ECO:0000259" key="11">
    <source>
        <dbReference type="Pfam" id="PF04413"/>
    </source>
</evidence>
<comment type="catalytic activity">
    <reaction evidence="7 9">
        <text>lipid IVA (E. coli) + CMP-3-deoxy-beta-D-manno-octulosonate = alpha-Kdo-(2-&gt;6)-lipid IVA (E. coli) + CMP + H(+)</text>
        <dbReference type="Rhea" id="RHEA:28066"/>
        <dbReference type="ChEBI" id="CHEBI:15378"/>
        <dbReference type="ChEBI" id="CHEBI:58603"/>
        <dbReference type="ChEBI" id="CHEBI:60364"/>
        <dbReference type="ChEBI" id="CHEBI:60377"/>
        <dbReference type="ChEBI" id="CHEBI:85987"/>
        <dbReference type="EC" id="2.4.99.12"/>
    </reaction>
</comment>
<feature type="region of interest" description="Disordered" evidence="10">
    <location>
        <begin position="1"/>
        <end position="32"/>
    </location>
</feature>
<feature type="active site" description="Proton acceptor" evidence="8">
    <location>
        <position position="98"/>
    </location>
</feature>
<keyword evidence="9" id="KW-0448">Lipopolysaccharide biosynthesis</keyword>
<dbReference type="EMBL" id="FOXA01000001">
    <property type="protein sequence ID" value="SFO92991.1"/>
    <property type="molecule type" value="Genomic_DNA"/>
</dbReference>
<dbReference type="GO" id="GO:0009244">
    <property type="term" value="P:lipopolysaccharide core region biosynthetic process"/>
    <property type="evidence" value="ECO:0007669"/>
    <property type="project" value="UniProtKB-UniRule"/>
</dbReference>
<evidence type="ECO:0000256" key="2">
    <source>
        <dbReference type="ARBA" id="ARBA00004713"/>
    </source>
</evidence>
<comment type="similarity">
    <text evidence="9">Belongs to the glycosyltransferase group 1 family.</text>
</comment>
<dbReference type="Gene3D" id="3.40.50.11720">
    <property type="entry name" value="3-Deoxy-D-manno-octulosonic-acid transferase, N-terminal domain"/>
    <property type="match status" value="1"/>
</dbReference>
<protein>
    <recommendedName>
        <fullName evidence="4 9">3-deoxy-D-manno-octulosonic acid transferase</fullName>
        <shortName evidence="9">Kdo transferase</shortName>
        <ecNumber evidence="3 9">2.4.99.12</ecNumber>
    </recommendedName>
    <alternativeName>
        <fullName evidence="6 9">Lipid IV(A) 3-deoxy-D-manno-octulosonic acid transferase</fullName>
    </alternativeName>
</protein>
<sequence>MTQRPPPLRSEKYPRGESGRRPDGGQTAPPPRFPTPRLRLFLWLYKAAWILGLPLILLYLRRRARRDPAYGAHLPERFGRYADPLPGSVWVHAVSLGELRSAVPLIRALLDRGETVVTTHFTPAGRREAEKAFAAEIEAGRLRPVWIPFEYDRTLTRFLRDFTPKYGLVMEIEIWPQMILTCRRRGVPLFMCNAQYPSKSYARDTTRTRWRAELMRGFAGALVKSDLQKERFASVGVAPIAVTGELRFDQPIPKAQLVAGAHARRWLARDRVLTIASAVEGEDATYIDAIQRLQGPDAPLVVYVPRKPERFAEVGEMLRAAGLRVDTRSEMFDAHLAPQGGTPRIDVLLGDSLGEMYFYLALCDRALVGGGFTPHGAHNVIEPLALKKPVIVGPEIWTIEYPAREAIAAGVCTHVQTVEELAGALRAGPETTPQRIDAFFAAHAGAVPRTLAAIEDLTSR</sequence>
<evidence type="ECO:0000256" key="4">
    <source>
        <dbReference type="ARBA" id="ARBA00019077"/>
    </source>
</evidence>
<keyword evidence="13" id="KW-1185">Reference proteome</keyword>
<dbReference type="Gene3D" id="3.40.50.2000">
    <property type="entry name" value="Glycogen Phosphorylase B"/>
    <property type="match status" value="1"/>
</dbReference>
<evidence type="ECO:0000256" key="5">
    <source>
        <dbReference type="ARBA" id="ARBA00022679"/>
    </source>
</evidence>
<comment type="pathway">
    <text evidence="2 9">Bacterial outer membrane biogenesis; LPS core biosynthesis.</text>
</comment>
<evidence type="ECO:0000256" key="3">
    <source>
        <dbReference type="ARBA" id="ARBA00012621"/>
    </source>
</evidence>
<feature type="transmembrane region" description="Helical" evidence="9">
    <location>
        <begin position="40"/>
        <end position="60"/>
    </location>
</feature>
<evidence type="ECO:0000256" key="6">
    <source>
        <dbReference type="ARBA" id="ARBA00031445"/>
    </source>
</evidence>
<dbReference type="PANTHER" id="PTHR42755">
    <property type="entry name" value="3-DEOXY-MANNO-OCTULOSONATE CYTIDYLYLTRANSFERASE"/>
    <property type="match status" value="1"/>
</dbReference>
<dbReference type="InterPro" id="IPR038107">
    <property type="entry name" value="Glycos_transf_N_sf"/>
</dbReference>
<dbReference type="InterPro" id="IPR039901">
    <property type="entry name" value="Kdotransferase"/>
</dbReference>
<feature type="domain" description="3-deoxy-D-manno-octulosonic-acid transferase N-terminal" evidence="11">
    <location>
        <begin position="73"/>
        <end position="250"/>
    </location>
</feature>
<dbReference type="EC" id="2.4.99.12" evidence="3 9"/>
<dbReference type="GO" id="GO:0009245">
    <property type="term" value="P:lipid A biosynthetic process"/>
    <property type="evidence" value="ECO:0007669"/>
    <property type="project" value="TreeGrafter"/>
</dbReference>
<evidence type="ECO:0000313" key="12">
    <source>
        <dbReference type="EMBL" id="SFO92991.1"/>
    </source>
</evidence>
<keyword evidence="9" id="KW-1003">Cell membrane</keyword>
<keyword evidence="5 9" id="KW-0808">Transferase</keyword>
<dbReference type="AlphaFoldDB" id="A0A1I5L8D5"/>
<gene>
    <name evidence="12" type="ORF">SAMN04488047_101496</name>
</gene>
<reference evidence="12 13" key="1">
    <citation type="submission" date="2016-10" db="EMBL/GenBank/DDBJ databases">
        <authorList>
            <person name="de Groot N.N."/>
        </authorList>
    </citation>
    <scope>NUCLEOTIDE SEQUENCE [LARGE SCALE GENOMIC DNA]</scope>
    <source>
        <strain evidence="12 13">DSM 19547</strain>
    </source>
</reference>
<feature type="compositionally biased region" description="Basic and acidic residues" evidence="10">
    <location>
        <begin position="9"/>
        <end position="23"/>
    </location>
</feature>
<evidence type="ECO:0000256" key="10">
    <source>
        <dbReference type="SAM" id="MobiDB-lite"/>
    </source>
</evidence>
<evidence type="ECO:0000256" key="8">
    <source>
        <dbReference type="PIRSR" id="PIRSR639901-1"/>
    </source>
</evidence>
<evidence type="ECO:0000256" key="7">
    <source>
        <dbReference type="ARBA" id="ARBA00049183"/>
    </source>
</evidence>
<evidence type="ECO:0000256" key="1">
    <source>
        <dbReference type="ARBA" id="ARBA00003394"/>
    </source>
</evidence>
<comment type="function">
    <text evidence="1 9">Involved in lipopolysaccharide (LPS) biosynthesis. Catalyzes the transfer of 3-deoxy-D-manno-octulosonate (Kdo) residue(s) from CMP-Kdo to lipid IV(A), the tetraacyldisaccharide-1,4'-bisphosphate precursor of lipid A.</text>
</comment>
<dbReference type="InterPro" id="IPR007507">
    <property type="entry name" value="Glycos_transf_N"/>
</dbReference>
<evidence type="ECO:0000313" key="13">
    <source>
        <dbReference type="Proteomes" id="UP000199356"/>
    </source>
</evidence>
<dbReference type="UniPathway" id="UPA00958"/>
<name>A0A1I5L8D5_9RHOB</name>
<organism evidence="12 13">
    <name type="scientific">Tranquillimonas alkanivorans</name>
    <dbReference type="NCBI Taxonomy" id="441119"/>
    <lineage>
        <taxon>Bacteria</taxon>
        <taxon>Pseudomonadati</taxon>
        <taxon>Pseudomonadota</taxon>
        <taxon>Alphaproteobacteria</taxon>
        <taxon>Rhodobacterales</taxon>
        <taxon>Roseobacteraceae</taxon>
        <taxon>Tranquillimonas</taxon>
    </lineage>
</organism>
<proteinExistence type="inferred from homology"/>
<dbReference type="Proteomes" id="UP000199356">
    <property type="component" value="Unassembled WGS sequence"/>
</dbReference>
<dbReference type="RefSeq" id="WP_245759143.1">
    <property type="nucleotide sequence ID" value="NZ_FOXA01000001.1"/>
</dbReference>
<keyword evidence="9" id="KW-0812">Transmembrane</keyword>
<comment type="subcellular location">
    <subcellularLocation>
        <location evidence="9">Cell membrane</location>
    </subcellularLocation>
</comment>
<keyword evidence="9" id="KW-0472">Membrane</keyword>
<dbReference type="SUPFAM" id="SSF53756">
    <property type="entry name" value="UDP-Glycosyltransferase/glycogen phosphorylase"/>
    <property type="match status" value="1"/>
</dbReference>
<dbReference type="GO" id="GO:0005886">
    <property type="term" value="C:plasma membrane"/>
    <property type="evidence" value="ECO:0007669"/>
    <property type="project" value="UniProtKB-SubCell"/>
</dbReference>
<dbReference type="GO" id="GO:0043842">
    <property type="term" value="F:Kdo transferase activity"/>
    <property type="evidence" value="ECO:0007669"/>
    <property type="project" value="UniProtKB-EC"/>
</dbReference>
<accession>A0A1I5L8D5</accession>
<dbReference type="PANTHER" id="PTHR42755:SF1">
    <property type="entry name" value="3-DEOXY-D-MANNO-OCTULOSONIC ACID TRANSFERASE, MITOCHONDRIAL-RELATED"/>
    <property type="match status" value="1"/>
</dbReference>
<dbReference type="STRING" id="441119.SAMN04488047_101496"/>
<evidence type="ECO:0000256" key="9">
    <source>
        <dbReference type="RuleBase" id="RU365103"/>
    </source>
</evidence>
<dbReference type="Pfam" id="PF04413">
    <property type="entry name" value="Glycos_transf_N"/>
    <property type="match status" value="1"/>
</dbReference>
<keyword evidence="9" id="KW-1133">Transmembrane helix</keyword>